<evidence type="ECO:0000256" key="1">
    <source>
        <dbReference type="ARBA" id="ARBA00002329"/>
    </source>
</evidence>
<dbReference type="AlphaFoldDB" id="A0A9Q1GRT5"/>
<reference evidence="7" key="1">
    <citation type="submission" date="2022-04" db="EMBL/GenBank/DDBJ databases">
        <title>Carnegiea gigantea Genome sequencing and assembly v2.</title>
        <authorList>
            <person name="Copetti D."/>
            <person name="Sanderson M.J."/>
            <person name="Burquez A."/>
            <person name="Wojciechowski M.F."/>
        </authorList>
    </citation>
    <scope>NUCLEOTIDE SEQUENCE</scope>
    <source>
        <strain evidence="7">SGP5-SGP5p</strain>
        <tissue evidence="7">Aerial part</tissue>
    </source>
</reference>
<sequence length="195" mass="22789">MDPSLTAVNRLKTCMKIQRLLIPQRRKHLSLFLLLGNFIWKRKSSRLIDSDKKCCYTKCTSKSLPYRSYIYLYEEGIILSEVEDALVGLGSLQTEKENDLVSLLILPKLRNPLDIMKNGSCSIFDRRSLYEKYELGLEEHEGDFKIWNPSCFLFDSIVRPTRLGLPYLARLLQGKSVIYDKDDLKENDLEFLQRE</sequence>
<comment type="function">
    <text evidence="1">Probable ATPase of unknown function. Its presence in a non-photosynthetic plant (Epifagus virginiana) and experiments in tobacco indicate that it has an essential function which is probably not related to photosynthesis.</text>
</comment>
<keyword evidence="5" id="KW-0547">Nucleotide-binding</keyword>
<dbReference type="PANTHER" id="PTHR33078">
    <property type="entry name" value="PROTEIN YCF2-RELATED"/>
    <property type="match status" value="1"/>
</dbReference>
<evidence type="ECO:0000256" key="2">
    <source>
        <dbReference type="ARBA" id="ARBA00004474"/>
    </source>
</evidence>
<accession>A0A9Q1GRT5</accession>
<keyword evidence="4" id="KW-0934">Plastid</keyword>
<evidence type="ECO:0000256" key="3">
    <source>
        <dbReference type="ARBA" id="ARBA00009361"/>
    </source>
</evidence>
<keyword evidence="6" id="KW-0067">ATP-binding</keyword>
<name>A0A9Q1GRT5_9CARY</name>
<dbReference type="Proteomes" id="UP001153076">
    <property type="component" value="Unassembled WGS sequence"/>
</dbReference>
<protein>
    <submittedName>
        <fullName evidence="7">Uncharacterized protein</fullName>
    </submittedName>
</protein>
<organism evidence="7 8">
    <name type="scientific">Carnegiea gigantea</name>
    <dbReference type="NCBI Taxonomy" id="171969"/>
    <lineage>
        <taxon>Eukaryota</taxon>
        <taxon>Viridiplantae</taxon>
        <taxon>Streptophyta</taxon>
        <taxon>Embryophyta</taxon>
        <taxon>Tracheophyta</taxon>
        <taxon>Spermatophyta</taxon>
        <taxon>Magnoliopsida</taxon>
        <taxon>eudicotyledons</taxon>
        <taxon>Gunneridae</taxon>
        <taxon>Pentapetalae</taxon>
        <taxon>Caryophyllales</taxon>
        <taxon>Cactineae</taxon>
        <taxon>Cactaceae</taxon>
        <taxon>Cactoideae</taxon>
        <taxon>Echinocereeae</taxon>
        <taxon>Carnegiea</taxon>
    </lineage>
</organism>
<evidence type="ECO:0000256" key="5">
    <source>
        <dbReference type="ARBA" id="ARBA00022741"/>
    </source>
</evidence>
<evidence type="ECO:0000313" key="8">
    <source>
        <dbReference type="Proteomes" id="UP001153076"/>
    </source>
</evidence>
<comment type="caution">
    <text evidence="7">The sequence shown here is derived from an EMBL/GenBank/DDBJ whole genome shotgun (WGS) entry which is preliminary data.</text>
</comment>
<evidence type="ECO:0000256" key="4">
    <source>
        <dbReference type="ARBA" id="ARBA00022640"/>
    </source>
</evidence>
<dbReference type="EMBL" id="JAKOGI010001771">
    <property type="protein sequence ID" value="KAJ8424119.1"/>
    <property type="molecule type" value="Genomic_DNA"/>
</dbReference>
<comment type="similarity">
    <text evidence="3">Belongs to the Ycf2 family.</text>
</comment>
<dbReference type="GO" id="GO:0009536">
    <property type="term" value="C:plastid"/>
    <property type="evidence" value="ECO:0007669"/>
    <property type="project" value="UniProtKB-SubCell"/>
</dbReference>
<dbReference type="GO" id="GO:0005524">
    <property type="term" value="F:ATP binding"/>
    <property type="evidence" value="ECO:0007669"/>
    <property type="project" value="UniProtKB-KW"/>
</dbReference>
<proteinExistence type="inferred from homology"/>
<keyword evidence="8" id="KW-1185">Reference proteome</keyword>
<gene>
    <name evidence="7" type="ORF">Cgig2_009703</name>
</gene>
<comment type="subcellular location">
    <subcellularLocation>
        <location evidence="2">Plastid</location>
    </subcellularLocation>
</comment>
<dbReference type="PANTHER" id="PTHR33078:SF97">
    <property type="entry name" value="ATPASE AAA-TYPE CORE DOMAIN-CONTAINING PROTEIN"/>
    <property type="match status" value="1"/>
</dbReference>
<evidence type="ECO:0000256" key="6">
    <source>
        <dbReference type="ARBA" id="ARBA00022840"/>
    </source>
</evidence>
<evidence type="ECO:0000313" key="7">
    <source>
        <dbReference type="EMBL" id="KAJ8424119.1"/>
    </source>
</evidence>